<keyword evidence="4 12" id="KW-1133">Transmembrane helix</keyword>
<evidence type="ECO:0000256" key="4">
    <source>
        <dbReference type="ARBA" id="ARBA00022989"/>
    </source>
</evidence>
<keyword evidence="14" id="KW-1185">Reference proteome</keyword>
<keyword evidence="5 11" id="KW-0297">G-protein coupled receptor</keyword>
<feature type="transmembrane region" description="Helical" evidence="12">
    <location>
        <begin position="99"/>
        <end position="118"/>
    </location>
</feature>
<feature type="transmembrane region" description="Helical" evidence="12">
    <location>
        <begin position="226"/>
        <end position="251"/>
    </location>
</feature>
<evidence type="ECO:0000256" key="7">
    <source>
        <dbReference type="ARBA" id="ARBA00023157"/>
    </source>
</evidence>
<feature type="transmembrane region" description="Helical" evidence="12">
    <location>
        <begin position="287"/>
        <end position="305"/>
    </location>
</feature>
<protein>
    <submittedName>
        <fullName evidence="13">Uncharacterized protein</fullName>
    </submittedName>
</protein>
<reference evidence="13" key="1">
    <citation type="submission" date="2022-01" db="EMBL/GenBank/DDBJ databases">
        <authorList>
            <person name="King R."/>
        </authorList>
    </citation>
    <scope>NUCLEOTIDE SEQUENCE</scope>
</reference>
<dbReference type="PRINTS" id="PR00237">
    <property type="entry name" value="GPCRRHODOPSN"/>
</dbReference>
<evidence type="ECO:0000256" key="10">
    <source>
        <dbReference type="ARBA" id="ARBA00023224"/>
    </source>
</evidence>
<evidence type="ECO:0000313" key="14">
    <source>
        <dbReference type="Proteomes" id="UP001153620"/>
    </source>
</evidence>
<name>A0A9N9WUW4_9DIPT</name>
<evidence type="ECO:0000313" key="13">
    <source>
        <dbReference type="EMBL" id="CAG9806889.1"/>
    </source>
</evidence>
<dbReference type="Gene3D" id="1.20.1070.10">
    <property type="entry name" value="Rhodopsin 7-helix transmembrane proteins"/>
    <property type="match status" value="1"/>
</dbReference>
<comment type="similarity">
    <text evidence="11">Belongs to the G-protein coupled receptor 1 family.</text>
</comment>
<dbReference type="Pfam" id="PF00001">
    <property type="entry name" value="7tm_1"/>
    <property type="match status" value="1"/>
</dbReference>
<sequence>MDDNSTVVFGSIRLTSEENFYNNTPAPPSYGYINYTTPFIGQTSDDLLIPIADVNHDPFYVVIPITVIYAIIFITGVIGNISTCIVISRNKSMHTATNYYLFSLAISDFILLISGVPMELYHIWHKHDFIFGEAFCILRNAINEMSANATVLTITAFTIERYVAICHPFLSHTMSKLSRAIKFIFLIWILSIAFATQQAMQTGIVVNEQNQTWCTVVHDRVIIEYSFLYATVLFFFAPMMLISVLYLLIGIKLRSNTLIKRENGNVVRNNNLHSSTQSNTSQSTKRVIKMLVAVVICFILCWLPFHFQRLVHNYMSYSGDYHNEIIVSLFTYTTYISGILYYVSTCINPILYNLMSNKFRSAFKETLQKKCCQCSTAQANYQKREYRILSRGKRWNVQSEPSEYSGSGKDEYYSSSTQKQSIETIATSRNTSCKQLNKYYTENFGKTLPIIEMGSSVTSRFPNAINENEEMTKNCNTCLSTKIVGSEINLFPDYYINEIQLNIFPPSASYTARTATTIQGKNRTNNQCEEGGGGSVSPLRTVNCLSIDVHENKLHTLLNDVCGETKDDAVGNFSHISFKKRDSILHISIGNSSKIMKRSKHKRRWFFAKFYKMSRKSKKEKNQMFLNSQFGSREGNINENNSTYHLNHTESLNIVNDNLVITINKKSHENNHENHIDNNQLRIFERDLDYGANELDFYMNEIKKRENRGGYEV</sequence>
<dbReference type="GO" id="GO:0001607">
    <property type="term" value="F:neuromedin U receptor activity"/>
    <property type="evidence" value="ECO:0007669"/>
    <property type="project" value="InterPro"/>
</dbReference>
<dbReference type="OrthoDB" id="5950040at2759"/>
<comment type="subcellular location">
    <subcellularLocation>
        <location evidence="1">Cell membrane</location>
        <topology evidence="1">Multi-pass membrane protein</topology>
    </subcellularLocation>
</comment>
<evidence type="ECO:0000256" key="8">
    <source>
        <dbReference type="ARBA" id="ARBA00023170"/>
    </source>
</evidence>
<keyword evidence="8 11" id="KW-0675">Receptor</keyword>
<evidence type="ECO:0000256" key="12">
    <source>
        <dbReference type="SAM" id="Phobius"/>
    </source>
</evidence>
<dbReference type="AlphaFoldDB" id="A0A9N9WUW4"/>
<dbReference type="CDD" id="cd15134">
    <property type="entry name" value="7tmA_capaR"/>
    <property type="match status" value="1"/>
</dbReference>
<keyword evidence="9" id="KW-0325">Glycoprotein</keyword>
<dbReference type="SMART" id="SM01381">
    <property type="entry name" value="7TM_GPCR_Srsx"/>
    <property type="match status" value="1"/>
</dbReference>
<keyword evidence="10 11" id="KW-0807">Transducer</keyword>
<evidence type="ECO:0000256" key="1">
    <source>
        <dbReference type="ARBA" id="ARBA00004651"/>
    </source>
</evidence>
<proteinExistence type="inferred from homology"/>
<evidence type="ECO:0000256" key="6">
    <source>
        <dbReference type="ARBA" id="ARBA00023136"/>
    </source>
</evidence>
<dbReference type="PANTHER" id="PTHR24243">
    <property type="entry name" value="G-PROTEIN COUPLED RECEPTOR"/>
    <property type="match status" value="1"/>
</dbReference>
<feature type="transmembrane region" description="Helical" evidence="12">
    <location>
        <begin position="325"/>
        <end position="351"/>
    </location>
</feature>
<dbReference type="EMBL" id="OU895879">
    <property type="protein sequence ID" value="CAG9806889.1"/>
    <property type="molecule type" value="Genomic_DNA"/>
</dbReference>
<accession>A0A9N9WUW4</accession>
<keyword evidence="3 11" id="KW-0812">Transmembrane</keyword>
<dbReference type="PRINTS" id="PR01565">
    <property type="entry name" value="NEUROMEDINUR"/>
</dbReference>
<dbReference type="InterPro" id="IPR000276">
    <property type="entry name" value="GPCR_Rhodpsn"/>
</dbReference>
<dbReference type="PROSITE" id="PS00237">
    <property type="entry name" value="G_PROTEIN_RECEP_F1_1"/>
    <property type="match status" value="1"/>
</dbReference>
<keyword evidence="6 12" id="KW-0472">Membrane</keyword>
<feature type="transmembrane region" description="Helical" evidence="12">
    <location>
        <begin position="183"/>
        <end position="206"/>
    </location>
</feature>
<dbReference type="SUPFAM" id="SSF81321">
    <property type="entry name" value="Family A G protein-coupled receptor-like"/>
    <property type="match status" value="1"/>
</dbReference>
<dbReference type="GO" id="GO:0005886">
    <property type="term" value="C:plasma membrane"/>
    <property type="evidence" value="ECO:0007669"/>
    <property type="project" value="UniProtKB-SubCell"/>
</dbReference>
<feature type="transmembrane region" description="Helical" evidence="12">
    <location>
        <begin position="59"/>
        <end position="87"/>
    </location>
</feature>
<reference evidence="13" key="2">
    <citation type="submission" date="2022-10" db="EMBL/GenBank/DDBJ databases">
        <authorList>
            <consortium name="ENA_rothamsted_submissions"/>
            <consortium name="culmorum"/>
            <person name="King R."/>
        </authorList>
    </citation>
    <scope>NUCLEOTIDE SEQUENCE</scope>
</reference>
<evidence type="ECO:0000256" key="5">
    <source>
        <dbReference type="ARBA" id="ARBA00023040"/>
    </source>
</evidence>
<evidence type="ECO:0000256" key="3">
    <source>
        <dbReference type="ARBA" id="ARBA00022692"/>
    </source>
</evidence>
<keyword evidence="2" id="KW-1003">Cell membrane</keyword>
<dbReference type="PANTHER" id="PTHR24243:SF208">
    <property type="entry name" value="PYROKININ-1 RECEPTOR"/>
    <property type="match status" value="1"/>
</dbReference>
<organism evidence="13 14">
    <name type="scientific">Chironomus riparius</name>
    <dbReference type="NCBI Taxonomy" id="315576"/>
    <lineage>
        <taxon>Eukaryota</taxon>
        <taxon>Metazoa</taxon>
        <taxon>Ecdysozoa</taxon>
        <taxon>Arthropoda</taxon>
        <taxon>Hexapoda</taxon>
        <taxon>Insecta</taxon>
        <taxon>Pterygota</taxon>
        <taxon>Neoptera</taxon>
        <taxon>Endopterygota</taxon>
        <taxon>Diptera</taxon>
        <taxon>Nematocera</taxon>
        <taxon>Chironomoidea</taxon>
        <taxon>Chironomidae</taxon>
        <taxon>Chironominae</taxon>
        <taxon>Chironomus</taxon>
    </lineage>
</organism>
<dbReference type="InterPro" id="IPR005390">
    <property type="entry name" value="NeuromedU_rcpt"/>
</dbReference>
<evidence type="ECO:0000256" key="2">
    <source>
        <dbReference type="ARBA" id="ARBA00022475"/>
    </source>
</evidence>
<feature type="transmembrane region" description="Helical" evidence="12">
    <location>
        <begin position="149"/>
        <end position="171"/>
    </location>
</feature>
<gene>
    <name evidence="13" type="ORF">CHIRRI_LOCUS9743</name>
</gene>
<evidence type="ECO:0000256" key="9">
    <source>
        <dbReference type="ARBA" id="ARBA00023180"/>
    </source>
</evidence>
<evidence type="ECO:0000256" key="11">
    <source>
        <dbReference type="RuleBase" id="RU000688"/>
    </source>
</evidence>
<keyword evidence="7" id="KW-1015">Disulfide bond</keyword>
<dbReference type="Proteomes" id="UP001153620">
    <property type="component" value="Chromosome 3"/>
</dbReference>